<protein>
    <submittedName>
        <fullName evidence="2">SAF domain-containing protein</fullName>
    </submittedName>
</protein>
<evidence type="ECO:0000259" key="1">
    <source>
        <dbReference type="SMART" id="SM00858"/>
    </source>
</evidence>
<dbReference type="EMBL" id="BAAANE010000004">
    <property type="protein sequence ID" value="GAA1630651.1"/>
    <property type="molecule type" value="Genomic_DNA"/>
</dbReference>
<comment type="caution">
    <text evidence="2">The sequence shown here is derived from an EMBL/GenBank/DDBJ whole genome shotgun (WGS) entry which is preliminary data.</text>
</comment>
<dbReference type="SMART" id="SM00858">
    <property type="entry name" value="SAF"/>
    <property type="match status" value="1"/>
</dbReference>
<reference evidence="2 3" key="1">
    <citation type="journal article" date="2019" name="Int. J. Syst. Evol. Microbiol.">
        <title>The Global Catalogue of Microorganisms (GCM) 10K type strain sequencing project: providing services to taxonomists for standard genome sequencing and annotation.</title>
        <authorList>
            <consortium name="The Broad Institute Genomics Platform"/>
            <consortium name="The Broad Institute Genome Sequencing Center for Infectious Disease"/>
            <person name="Wu L."/>
            <person name="Ma J."/>
        </authorList>
    </citation>
    <scope>NUCLEOTIDE SEQUENCE [LARGE SCALE GENOMIC DNA]</scope>
    <source>
        <strain evidence="2 3">JCM 14306</strain>
    </source>
</reference>
<name>A0ABN2F4R3_9ACTN</name>
<gene>
    <name evidence="2" type="ORF">GCM10009744_18420</name>
</gene>
<dbReference type="InterPro" id="IPR013974">
    <property type="entry name" value="SAF"/>
</dbReference>
<organism evidence="2 3">
    <name type="scientific">Kribbella alba</name>
    <dbReference type="NCBI Taxonomy" id="190197"/>
    <lineage>
        <taxon>Bacteria</taxon>
        <taxon>Bacillati</taxon>
        <taxon>Actinomycetota</taxon>
        <taxon>Actinomycetes</taxon>
        <taxon>Propionibacteriales</taxon>
        <taxon>Kribbellaceae</taxon>
        <taxon>Kribbella</taxon>
    </lineage>
</organism>
<sequence length="204" mass="20309">MLRDLLKAARWHRRLLAGVTAAAAVYFGLVALSPDPPPTVAVVAAAHDLPGGAVPGAGDLRTVRLPADVVPAGALTPGADMAKRVLAAPVRSGETLTDARFLSPDSVAAGLLAYPLRLDDADIAGLLRVGDRIDLYAATSSAADSAGRVAEAVGVIALPGGRASATAASGALVVIAASPEVVGRIAQSATNSRITIALTADRGG</sequence>
<dbReference type="CDD" id="cd11614">
    <property type="entry name" value="SAF_CpaB_FlgA_like"/>
    <property type="match status" value="1"/>
</dbReference>
<accession>A0ABN2F4R3</accession>
<evidence type="ECO:0000313" key="2">
    <source>
        <dbReference type="EMBL" id="GAA1630651.1"/>
    </source>
</evidence>
<proteinExistence type="predicted"/>
<feature type="domain" description="SAF" evidence="1">
    <location>
        <begin position="40"/>
        <end position="102"/>
    </location>
</feature>
<dbReference type="Proteomes" id="UP001501319">
    <property type="component" value="Unassembled WGS sequence"/>
</dbReference>
<keyword evidence="3" id="KW-1185">Reference proteome</keyword>
<evidence type="ECO:0000313" key="3">
    <source>
        <dbReference type="Proteomes" id="UP001501319"/>
    </source>
</evidence>